<dbReference type="InterPro" id="IPR001680">
    <property type="entry name" value="WD40_rpt"/>
</dbReference>
<evidence type="ECO:0000256" key="1">
    <source>
        <dbReference type="ARBA" id="ARBA00022574"/>
    </source>
</evidence>
<feature type="region of interest" description="Disordered" evidence="4">
    <location>
        <begin position="831"/>
        <end position="855"/>
    </location>
</feature>
<protein>
    <recommendedName>
        <fullName evidence="9">Mitogen-activated protein kinase-binding protein 1</fullName>
    </recommendedName>
</protein>
<keyword evidence="2" id="KW-0677">Repeat</keyword>
<evidence type="ECO:0000256" key="4">
    <source>
        <dbReference type="SAM" id="MobiDB-lite"/>
    </source>
</evidence>
<feature type="repeat" description="WD" evidence="3">
    <location>
        <begin position="647"/>
        <end position="688"/>
    </location>
</feature>
<comment type="caution">
    <text evidence="7">The sequence shown here is derived from an EMBL/GenBank/DDBJ whole genome shotgun (WGS) entry which is preliminary data.</text>
</comment>
<evidence type="ECO:0000313" key="7">
    <source>
        <dbReference type="EMBL" id="KAK7487107.1"/>
    </source>
</evidence>
<gene>
    <name evidence="7" type="ORF">BaRGS_00021602</name>
</gene>
<dbReference type="Gene3D" id="2.130.10.10">
    <property type="entry name" value="YVTN repeat-like/Quinoprotein amine dehydrogenase"/>
    <property type="match status" value="4"/>
</dbReference>
<evidence type="ECO:0000259" key="6">
    <source>
        <dbReference type="Pfam" id="PF24782"/>
    </source>
</evidence>
<name>A0ABD0KJI4_9CAEN</name>
<dbReference type="InterPro" id="IPR015943">
    <property type="entry name" value="WD40/YVTN_repeat-like_dom_sf"/>
</dbReference>
<proteinExistence type="predicted"/>
<evidence type="ECO:0000256" key="2">
    <source>
        <dbReference type="ARBA" id="ARBA00022737"/>
    </source>
</evidence>
<dbReference type="Proteomes" id="UP001519460">
    <property type="component" value="Unassembled WGS sequence"/>
</dbReference>
<dbReference type="Pfam" id="PF24780">
    <property type="entry name" value="WD40_MABP1-WDR62_1st"/>
    <property type="match status" value="1"/>
</dbReference>
<feature type="domain" description="MABP1/WDR62 first WD40" evidence="5">
    <location>
        <begin position="22"/>
        <end position="333"/>
    </location>
</feature>
<dbReference type="EMBL" id="JACVVK020000169">
    <property type="protein sequence ID" value="KAK7487107.1"/>
    <property type="molecule type" value="Genomic_DNA"/>
</dbReference>
<dbReference type="InterPro" id="IPR056161">
    <property type="entry name" value="WD40_MABP1-WDR62_1st"/>
</dbReference>
<accession>A0ABD0KJI4</accession>
<feature type="domain" description="MABP1/WDR62 second WD40" evidence="6">
    <location>
        <begin position="339"/>
        <end position="680"/>
    </location>
</feature>
<feature type="compositionally biased region" description="Polar residues" evidence="4">
    <location>
        <begin position="751"/>
        <end position="760"/>
    </location>
</feature>
<dbReference type="AlphaFoldDB" id="A0ABD0KJI4"/>
<organism evidence="7 8">
    <name type="scientific">Batillaria attramentaria</name>
    <dbReference type="NCBI Taxonomy" id="370345"/>
    <lineage>
        <taxon>Eukaryota</taxon>
        <taxon>Metazoa</taxon>
        <taxon>Spiralia</taxon>
        <taxon>Lophotrochozoa</taxon>
        <taxon>Mollusca</taxon>
        <taxon>Gastropoda</taxon>
        <taxon>Caenogastropoda</taxon>
        <taxon>Sorbeoconcha</taxon>
        <taxon>Cerithioidea</taxon>
        <taxon>Batillariidae</taxon>
        <taxon>Batillaria</taxon>
    </lineage>
</organism>
<dbReference type="PROSITE" id="PS50294">
    <property type="entry name" value="WD_REPEATS_REGION"/>
    <property type="match status" value="1"/>
</dbReference>
<dbReference type="PANTHER" id="PTHR44813:SF1">
    <property type="entry name" value="MITOGEN-ACTIVATED PROTEIN KINASE-BINDING PROTEIN 1"/>
    <property type="match status" value="1"/>
</dbReference>
<feature type="region of interest" description="Disordered" evidence="4">
    <location>
        <begin position="749"/>
        <end position="776"/>
    </location>
</feature>
<evidence type="ECO:0000256" key="3">
    <source>
        <dbReference type="PROSITE-ProRule" id="PRU00221"/>
    </source>
</evidence>
<dbReference type="Pfam" id="PF24782">
    <property type="entry name" value="WD40_MABP1-WDR62_2nd"/>
    <property type="match status" value="1"/>
</dbReference>
<feature type="repeat" description="WD" evidence="3">
    <location>
        <begin position="361"/>
        <end position="376"/>
    </location>
</feature>
<feature type="region of interest" description="Disordered" evidence="4">
    <location>
        <begin position="791"/>
        <end position="814"/>
    </location>
</feature>
<dbReference type="SUPFAM" id="SSF50978">
    <property type="entry name" value="WD40 repeat-like"/>
    <property type="match status" value="2"/>
</dbReference>
<keyword evidence="1 3" id="KW-0853">WD repeat</keyword>
<evidence type="ECO:0008006" key="9">
    <source>
        <dbReference type="Google" id="ProtNLM"/>
    </source>
</evidence>
<dbReference type="PANTHER" id="PTHR44813">
    <property type="entry name" value="MITOGEN-ACTIVATED PROTEIN KINASE-BINDING PROTEIN 1"/>
    <property type="match status" value="1"/>
</dbReference>
<dbReference type="InterPro" id="IPR055292">
    <property type="entry name" value="MABP1"/>
</dbReference>
<keyword evidence="8" id="KW-1185">Reference proteome</keyword>
<dbReference type="InterPro" id="IPR056162">
    <property type="entry name" value="WD40_MABP1-WDR62_2nd"/>
</dbReference>
<feature type="repeat" description="WD" evidence="3">
    <location>
        <begin position="431"/>
        <end position="465"/>
    </location>
</feature>
<reference evidence="7 8" key="1">
    <citation type="journal article" date="2023" name="Sci. Data">
        <title>Genome assembly of the Korean intertidal mud-creeper Batillaria attramentaria.</title>
        <authorList>
            <person name="Patra A.K."/>
            <person name="Ho P.T."/>
            <person name="Jun S."/>
            <person name="Lee S.J."/>
            <person name="Kim Y."/>
            <person name="Won Y.J."/>
        </authorList>
    </citation>
    <scope>NUCLEOTIDE SEQUENCE [LARGE SCALE GENOMIC DNA]</scope>
    <source>
        <strain evidence="7">Wonlab-2016</strain>
    </source>
</reference>
<evidence type="ECO:0000313" key="8">
    <source>
        <dbReference type="Proteomes" id="UP001519460"/>
    </source>
</evidence>
<sequence>MLTFTIQDCGERSGARGSRGLMGCVVVLFNPRRNRQSHIFNVSKKTITSVAFSGDGKHLVTGECGHQPAVRVWDVEEKTQVAEFHGHKFGINCVAFSPNLKYIVSIGSQHDMMVNVWNWRTGNKVASNKVSSKVCAVAFAADSAGFVTVGNRHVKFWYLDTSKSKINQTLPLQGRSGILGDQKNNFFCDVACGRGPASGSTFVITQSGLLCEFNEKRLLDKWVELRTKSANCLTVGEDHIYVGCAEGVVRVFSASSLTFVTTLPHPHHLGVEVATATTSSDMICTKTDAKYPDTVAIAVDDDHKKVACIYNDHSLYVWDVLNVRRVGKAWSFLYHSGCIWAIEVYPQLENQQTGPLPPGSFITASSDDTIRVWNLEPQMTETPNYKRNIYSSELLKVVYTDPSLAFLCDVNYNPAGATDKTDTTWDGKNGVRSIRVSPDGEHLASGDRQGNIRIYDIHQMEEIRSIEAHESDVVCLEYSFSKAGPRILASGSRDRLIHVFDVEQRYGLLQTLDDHSAAIQSVRFSDANNKLRMLSCGSDKSLLFRNAALNPGFEFSLDQHLVSKATMYDMIIDPTQKFVATACQDRNIRVYNMATGKQKKNYRGSVGDEGILLRVQLDPSGTYAATSCSDKNLSVLEFYTGELTGSVYGHSEMATGLRFTNDLKHLISVSADGCIFVWRLPSDMTKTMRSRMEELGKMPQEECITSDLRREAALMPNPVSLDHTFHSQQHFPVMKENLSPGRILAAMDPPTSRSSPSFHPTTPVGKGTLPNTAQPSPLDYRFSVGQLPNWAKNKFGGGTGDGTDGNPDTVQPKGRWAQRFDQNLAFKSQLDLTQIEDDTGYGAGDRTGEDEQGWG</sequence>
<evidence type="ECO:0000259" key="5">
    <source>
        <dbReference type="Pfam" id="PF24780"/>
    </source>
</evidence>
<feature type="repeat" description="WD" evidence="3">
    <location>
        <begin position="84"/>
        <end position="127"/>
    </location>
</feature>
<dbReference type="PROSITE" id="PS50082">
    <property type="entry name" value="WD_REPEATS_2"/>
    <property type="match status" value="4"/>
</dbReference>
<dbReference type="InterPro" id="IPR036322">
    <property type="entry name" value="WD40_repeat_dom_sf"/>
</dbReference>
<dbReference type="SMART" id="SM00320">
    <property type="entry name" value="WD40"/>
    <property type="match status" value="12"/>
</dbReference>